<sequence>MSGTSVKMDKKNASVRQKPQMEQVPPVKSLLEKGIPGIATLDEYIRDLDAQLEDNSTQLDNCLRDILATTNNLPGNRQWNNPRDSINHMLDGHILEKDSCYDPEAEDINTILNHVAGSLEQFPGYEEKIFQDLLSLSSSEGLSLPLKAPTADPMSSTTSVNIVEDNMERQISQQWDHIAMHLRKYFTDQLQKLPVRSQRSPLDMYENKRFEYIQSLSTLYPSEDVLIKYQTLRAQQLEYCFQTLLPDPDSENYNSLAVTRNCQELADIILKMIDEDFVIFNSGVFKKSFNIARAMHDMYLEKFSDEMSALVEDIWEEMEEILRKVPSTSSSDHSNLGGKSRLPSKDESQSADSITTMEGSTGSDRGFSFNLPKDYIESLINVIVSILHIEEHVECLLKCAAWDAVGVSTKKTRRKGSVLKTSSSPEPVRRPLSFSGSEDVSFSDSVSSSLGSSLPGLSDSLPAPKVIEKTRAEERLRWEWKLMFKKISQDLSQCIDKQIRNMFKTSLDKELKDWTELHVLVTESVSEDLWGGKLDYPKAVTKSVLCFMNELDFLLPFAKAGMDGILQCVRTSYKDAAKLCLQNFHVHLTKLSGDVPKNSPLKSIYAILSSAAYIQNHLSHYESILSADESSKKVFSDLHKQYVELVEALTKLTIEINNNFGERCAFPIQMWNYHMRGLYQDLWTICPPRLGQSIYSTVLNESLMILAQRYAHSRPSYRRTPQLRTDVLSILLCASELLFPACDTVAKYLDVGHSQQPHYNIQNLCMALLSTMAVVSSPLDVLYRVFKRGFYSKTETSDGMTSPGTDIVGDNTDWLSWIRPALFQSGHKHYDDMRTTTALYIHCKLLLHQPEMDWSMIMQALIMKDYTLPILFLTQSVLKSTSPSHSSSSQEVATSSHDPSVKKIFQCVTSLLCQCSHFTDSIAKVIIPVIDRCGDWKILDTKTIPGKDLPLPLWLSTVFDLLEPLLHRILKPVFEYVFTEAGCPEQIRPVISVLAQLPCGCQPHNPEPSRPRKSGDKEILDTALKMLINEIGDEVYVVPMHVCVLLKVLQDQCTSQGIKTPHQCVGLKKHKDLFTQLADCIYYVLVSTKAKSSASPKLAGRFCKENKEWVTDKIQSIGSYFNNEMFDAQENSLLERATNEFTTHLFQLIASNIMESDTGQSYMKCMYHLIDNNFNWLEKHLDIHVVLPHYNKNSSPEDFTLSMKPRKKEDFDPVKEYEMIGPFKFDHVTDNVNISIFGSCNKNHNVLQMSPIIEFPVDWLKTPIRIGFIYCICNFRPLLMSFESIGPIIEFPTTINEFPVDWLKLLQSDLGLSEFGFKTLLYNRHEMQDGAFLEENEKKPVEVLKSVFDNEPRELG</sequence>
<dbReference type="Pfam" id="PF14906">
    <property type="entry name" value="DUF4495"/>
    <property type="match status" value="2"/>
</dbReference>
<keyword evidence="3" id="KW-1185">Reference proteome</keyword>
<feature type="region of interest" description="Disordered" evidence="1">
    <location>
        <begin position="1"/>
        <end position="26"/>
    </location>
</feature>
<proteinExistence type="predicted"/>
<feature type="compositionally biased region" description="Polar residues" evidence="1">
    <location>
        <begin position="350"/>
        <end position="360"/>
    </location>
</feature>
<feature type="region of interest" description="Disordered" evidence="1">
    <location>
        <begin position="326"/>
        <end position="360"/>
    </location>
</feature>
<dbReference type="PANTHER" id="PTHR33960">
    <property type="entry name" value="SIMILAR TO KIAA0825 PROTEIN"/>
    <property type="match status" value="1"/>
</dbReference>
<gene>
    <name evidence="2" type="ORF">KUTeg_017474</name>
</gene>
<evidence type="ECO:0000256" key="1">
    <source>
        <dbReference type="SAM" id="MobiDB-lite"/>
    </source>
</evidence>
<dbReference type="EMBL" id="JARBDR010000903">
    <property type="protein sequence ID" value="KAJ8303891.1"/>
    <property type="molecule type" value="Genomic_DNA"/>
</dbReference>
<organism evidence="2 3">
    <name type="scientific">Tegillarca granosa</name>
    <name type="common">Malaysian cockle</name>
    <name type="synonym">Anadara granosa</name>
    <dbReference type="NCBI Taxonomy" id="220873"/>
    <lineage>
        <taxon>Eukaryota</taxon>
        <taxon>Metazoa</taxon>
        <taxon>Spiralia</taxon>
        <taxon>Lophotrochozoa</taxon>
        <taxon>Mollusca</taxon>
        <taxon>Bivalvia</taxon>
        <taxon>Autobranchia</taxon>
        <taxon>Pteriomorphia</taxon>
        <taxon>Arcoida</taxon>
        <taxon>Arcoidea</taxon>
        <taxon>Arcidae</taxon>
        <taxon>Tegillarca</taxon>
    </lineage>
</organism>
<comment type="caution">
    <text evidence="2">The sequence shown here is derived from an EMBL/GenBank/DDBJ whole genome shotgun (WGS) entry which is preliminary data.</text>
</comment>
<dbReference type="Proteomes" id="UP001217089">
    <property type="component" value="Unassembled WGS sequence"/>
</dbReference>
<name>A0ABQ9EEZ2_TEGGR</name>
<reference evidence="2 3" key="1">
    <citation type="submission" date="2022-12" db="EMBL/GenBank/DDBJ databases">
        <title>Chromosome-level genome of Tegillarca granosa.</title>
        <authorList>
            <person name="Kim J."/>
        </authorList>
    </citation>
    <scope>NUCLEOTIDE SEQUENCE [LARGE SCALE GENOMIC DNA]</scope>
    <source>
        <strain evidence="2">Teg-2019</strain>
        <tissue evidence="2">Adductor muscle</tissue>
    </source>
</reference>
<dbReference type="PANTHER" id="PTHR33960:SF1">
    <property type="entry name" value="SIMILAR TO KIAA0825 PROTEIN"/>
    <property type="match status" value="1"/>
</dbReference>
<dbReference type="InterPro" id="IPR027993">
    <property type="entry name" value="DUF4495"/>
</dbReference>
<evidence type="ECO:0000313" key="2">
    <source>
        <dbReference type="EMBL" id="KAJ8303891.1"/>
    </source>
</evidence>
<protein>
    <submittedName>
        <fullName evidence="2">Uncharacterized protein</fullName>
    </submittedName>
</protein>
<feature type="compositionally biased region" description="Low complexity" evidence="1">
    <location>
        <begin position="432"/>
        <end position="441"/>
    </location>
</feature>
<feature type="region of interest" description="Disordered" evidence="1">
    <location>
        <begin position="413"/>
        <end position="441"/>
    </location>
</feature>
<evidence type="ECO:0000313" key="3">
    <source>
        <dbReference type="Proteomes" id="UP001217089"/>
    </source>
</evidence>
<accession>A0ABQ9EEZ2</accession>